<organism evidence="4 5">
    <name type="scientific">Daldinia eschscholtzii</name>
    <dbReference type="NCBI Taxonomy" id="292717"/>
    <lineage>
        <taxon>Eukaryota</taxon>
        <taxon>Fungi</taxon>
        <taxon>Dikarya</taxon>
        <taxon>Ascomycota</taxon>
        <taxon>Pezizomycotina</taxon>
        <taxon>Sordariomycetes</taxon>
        <taxon>Xylariomycetidae</taxon>
        <taxon>Xylariales</taxon>
        <taxon>Hypoxylaceae</taxon>
        <taxon>Daldinia</taxon>
    </lineage>
</organism>
<comment type="caution">
    <text evidence="4">The sequence shown here is derived from an EMBL/GenBank/DDBJ whole genome shotgun (WGS) entry which is preliminary data.</text>
</comment>
<keyword evidence="2" id="KW-0812">Transmembrane</keyword>
<feature type="region of interest" description="Disordered" evidence="1">
    <location>
        <begin position="113"/>
        <end position="136"/>
    </location>
</feature>
<sequence length="252" mass="28103">MGYFVSTISSVVLFYGTLCRAQEEPDDNDTPVPENFPKAFVVAVAVAIISVVLLLTLVCVLAHCWQYILGRVGVGGARGLVTSSGVPERWLDPVFEWPQQLHQQFLLRPRSRNSYHQHQHQHQHHHHHYRRSKKNRRRLRDRIKLRMAESGWGGGGGGGGGAKGVGLGRTAERADLVVGGGGGYSRNMGCVTPSCRISDFRRSGLDTELVLGVPQPMPASPNFEHRQGIDDRLPRQLLARWRVIDQNMAFLE</sequence>
<keyword evidence="2" id="KW-0472">Membrane</keyword>
<keyword evidence="5" id="KW-1185">Reference proteome</keyword>
<reference evidence="4 5" key="1">
    <citation type="journal article" date="2024" name="Front Chem Biol">
        <title>Unveiling the potential of Daldinia eschscholtzii MFLUCC 19-0629 through bioactivity and bioinformatics studies for enhanced sustainable agriculture production.</title>
        <authorList>
            <person name="Brooks S."/>
            <person name="Weaver J.A."/>
            <person name="Klomchit A."/>
            <person name="Alharthi S.A."/>
            <person name="Onlamun T."/>
            <person name="Nurani R."/>
            <person name="Vong T.K."/>
            <person name="Alberti F."/>
            <person name="Greco C."/>
        </authorList>
    </citation>
    <scope>NUCLEOTIDE SEQUENCE [LARGE SCALE GENOMIC DNA]</scope>
    <source>
        <strain evidence="4">MFLUCC 19-0629</strain>
    </source>
</reference>
<keyword evidence="2" id="KW-1133">Transmembrane helix</keyword>
<feature type="chain" id="PRO_5043904224" evidence="3">
    <location>
        <begin position="22"/>
        <end position="252"/>
    </location>
</feature>
<protein>
    <submittedName>
        <fullName evidence="4">Uncharacterized protein</fullName>
    </submittedName>
</protein>
<feature type="signal peptide" evidence="3">
    <location>
        <begin position="1"/>
        <end position="21"/>
    </location>
</feature>
<dbReference type="Proteomes" id="UP001369815">
    <property type="component" value="Unassembled WGS sequence"/>
</dbReference>
<evidence type="ECO:0000313" key="5">
    <source>
        <dbReference type="Proteomes" id="UP001369815"/>
    </source>
</evidence>
<evidence type="ECO:0000256" key="3">
    <source>
        <dbReference type="SAM" id="SignalP"/>
    </source>
</evidence>
<name>A0AAX6MSD8_9PEZI</name>
<dbReference type="AlphaFoldDB" id="A0AAX6MSD8"/>
<keyword evidence="3" id="KW-0732">Signal</keyword>
<accession>A0AAX6MSD8</accession>
<gene>
    <name evidence="4" type="ORF">Daesc_003220</name>
</gene>
<dbReference type="EMBL" id="JBANMG010000003">
    <property type="protein sequence ID" value="KAK6955580.1"/>
    <property type="molecule type" value="Genomic_DNA"/>
</dbReference>
<proteinExistence type="predicted"/>
<evidence type="ECO:0000256" key="2">
    <source>
        <dbReference type="SAM" id="Phobius"/>
    </source>
</evidence>
<evidence type="ECO:0000256" key="1">
    <source>
        <dbReference type="SAM" id="MobiDB-lite"/>
    </source>
</evidence>
<feature type="transmembrane region" description="Helical" evidence="2">
    <location>
        <begin position="40"/>
        <end position="62"/>
    </location>
</feature>
<evidence type="ECO:0000313" key="4">
    <source>
        <dbReference type="EMBL" id="KAK6955580.1"/>
    </source>
</evidence>